<evidence type="ECO:0000313" key="3">
    <source>
        <dbReference type="Proteomes" id="UP000823775"/>
    </source>
</evidence>
<dbReference type="EMBL" id="JACEIK010003585">
    <property type="protein sequence ID" value="MCD9642316.1"/>
    <property type="molecule type" value="Genomic_DNA"/>
</dbReference>
<protein>
    <submittedName>
        <fullName evidence="2">Uncharacterized protein</fullName>
    </submittedName>
</protein>
<feature type="region of interest" description="Disordered" evidence="1">
    <location>
        <begin position="129"/>
        <end position="148"/>
    </location>
</feature>
<gene>
    <name evidence="2" type="ORF">HAX54_029027</name>
</gene>
<evidence type="ECO:0000256" key="1">
    <source>
        <dbReference type="SAM" id="MobiDB-lite"/>
    </source>
</evidence>
<name>A0ABS8V7I6_DATST</name>
<keyword evidence="3" id="KW-1185">Reference proteome</keyword>
<organism evidence="2 3">
    <name type="scientific">Datura stramonium</name>
    <name type="common">Jimsonweed</name>
    <name type="synonym">Common thornapple</name>
    <dbReference type="NCBI Taxonomy" id="4076"/>
    <lineage>
        <taxon>Eukaryota</taxon>
        <taxon>Viridiplantae</taxon>
        <taxon>Streptophyta</taxon>
        <taxon>Embryophyta</taxon>
        <taxon>Tracheophyta</taxon>
        <taxon>Spermatophyta</taxon>
        <taxon>Magnoliopsida</taxon>
        <taxon>eudicotyledons</taxon>
        <taxon>Gunneridae</taxon>
        <taxon>Pentapetalae</taxon>
        <taxon>asterids</taxon>
        <taxon>lamiids</taxon>
        <taxon>Solanales</taxon>
        <taxon>Solanaceae</taxon>
        <taxon>Solanoideae</taxon>
        <taxon>Datureae</taxon>
        <taxon>Datura</taxon>
    </lineage>
</organism>
<accession>A0ABS8V7I6</accession>
<evidence type="ECO:0000313" key="2">
    <source>
        <dbReference type="EMBL" id="MCD9642316.1"/>
    </source>
</evidence>
<sequence length="148" mass="17155">IVGVKMSPFERLIQKPKGSSYIESLRLMDQMWRRKESKDAMLMVVMQQIELLANCRNSNYIAETGSQESEESSLSRIERMLEVMLQQVVSIYLGIEELRCDLLDLCQKVKDHEVSIRQLEDRMNLLASEMTTKSDEGRRRPVTPKQCG</sequence>
<dbReference type="Proteomes" id="UP000823775">
    <property type="component" value="Unassembled WGS sequence"/>
</dbReference>
<proteinExistence type="predicted"/>
<comment type="caution">
    <text evidence="2">The sequence shown here is derived from an EMBL/GenBank/DDBJ whole genome shotgun (WGS) entry which is preliminary data.</text>
</comment>
<reference evidence="2 3" key="1">
    <citation type="journal article" date="2021" name="BMC Genomics">
        <title>Datura genome reveals duplications of psychoactive alkaloid biosynthetic genes and high mutation rate following tissue culture.</title>
        <authorList>
            <person name="Rajewski A."/>
            <person name="Carter-House D."/>
            <person name="Stajich J."/>
            <person name="Litt A."/>
        </authorList>
    </citation>
    <scope>NUCLEOTIDE SEQUENCE [LARGE SCALE GENOMIC DNA]</scope>
    <source>
        <strain evidence="2">AR-01</strain>
    </source>
</reference>
<feature type="non-terminal residue" evidence="2">
    <location>
        <position position="1"/>
    </location>
</feature>